<keyword evidence="2" id="KW-1185">Reference proteome</keyword>
<dbReference type="RefSeq" id="WP_103921535.1">
    <property type="nucleotide sequence ID" value="NZ_FMSV02000542.1"/>
</dbReference>
<dbReference type="EMBL" id="FMSV02000542">
    <property type="protein sequence ID" value="SEH07942.1"/>
    <property type="molecule type" value="Genomic_DNA"/>
</dbReference>
<dbReference type="AlphaFoldDB" id="A0A1H6FCY2"/>
<evidence type="ECO:0000313" key="2">
    <source>
        <dbReference type="Proteomes" id="UP000236724"/>
    </source>
</evidence>
<name>A0A1H6FCY2_9GAMM</name>
<proteinExistence type="predicted"/>
<protein>
    <submittedName>
        <fullName evidence="1">Uncharacterized protein</fullName>
    </submittedName>
</protein>
<dbReference type="Proteomes" id="UP000236724">
    <property type="component" value="Unassembled WGS sequence"/>
</dbReference>
<gene>
    <name evidence="1" type="ORF">MBHS_03829</name>
</gene>
<accession>A0A1H6FCY2</accession>
<organism evidence="1 2">
    <name type="scientific">Candidatus Venteria ishoeyi</name>
    <dbReference type="NCBI Taxonomy" id="1899563"/>
    <lineage>
        <taxon>Bacteria</taxon>
        <taxon>Pseudomonadati</taxon>
        <taxon>Pseudomonadota</taxon>
        <taxon>Gammaproteobacteria</taxon>
        <taxon>Thiotrichales</taxon>
        <taxon>Thiotrichaceae</taxon>
        <taxon>Venteria</taxon>
    </lineage>
</organism>
<dbReference type="OrthoDB" id="9975819at2"/>
<evidence type="ECO:0000313" key="1">
    <source>
        <dbReference type="EMBL" id="SEH07942.1"/>
    </source>
</evidence>
<sequence>MSPKITKILPWAIGAGIAGSHIALSSNCSLPKQGACTACGSCVIALATLSGWAWYKNQQQDKEHFFVEK</sequence>
<reference evidence="1 2" key="1">
    <citation type="submission" date="2016-10" db="EMBL/GenBank/DDBJ databases">
        <authorList>
            <person name="de Groot N.N."/>
        </authorList>
    </citation>
    <scope>NUCLEOTIDE SEQUENCE [LARGE SCALE GENOMIC DNA]</scope>
    <source>
        <strain evidence="1">MBHS1</strain>
    </source>
</reference>